<dbReference type="Proteomes" id="UP001205080">
    <property type="component" value="Unassembled WGS sequence"/>
</dbReference>
<name>A0ABD4TS69_9CORY</name>
<evidence type="ECO:0000256" key="1">
    <source>
        <dbReference type="SAM" id="MobiDB-lite"/>
    </source>
</evidence>
<evidence type="ECO:0000313" key="3">
    <source>
        <dbReference type="Proteomes" id="UP001205080"/>
    </source>
</evidence>
<feature type="region of interest" description="Disordered" evidence="1">
    <location>
        <begin position="105"/>
        <end position="125"/>
    </location>
</feature>
<comment type="caution">
    <text evidence="2">The sequence shown here is derived from an EMBL/GenBank/DDBJ whole genome shotgun (WGS) entry which is preliminary data.</text>
</comment>
<dbReference type="Pfam" id="PF07751">
    <property type="entry name" value="Abi_2"/>
    <property type="match status" value="1"/>
</dbReference>
<organism evidence="2 3">
    <name type="scientific">Corynebacterium pseudogenitalium</name>
    <dbReference type="NCBI Taxonomy" id="38303"/>
    <lineage>
        <taxon>Bacteria</taxon>
        <taxon>Bacillati</taxon>
        <taxon>Actinomycetota</taxon>
        <taxon>Actinomycetes</taxon>
        <taxon>Mycobacteriales</taxon>
        <taxon>Corynebacteriaceae</taxon>
        <taxon>Corynebacterium</taxon>
    </lineage>
</organism>
<feature type="compositionally biased region" description="Basic and acidic residues" evidence="1">
    <location>
        <begin position="110"/>
        <end position="125"/>
    </location>
</feature>
<protein>
    <submittedName>
        <fullName evidence="2">Abi family protein</fullName>
    </submittedName>
</protein>
<accession>A0ABD4TS69</accession>
<reference evidence="2 3" key="1">
    <citation type="submission" date="2021-04" db="EMBL/GenBank/DDBJ databases">
        <title>Corynebacterium genitalium sp. nov. and Corynebacterium genitalium sp. nov., two new species of the genus Corynebacterium.</title>
        <authorList>
            <person name="Jaen-Luchoro D."/>
            <person name="Pinyeiro-Iglesias B."/>
            <person name="Al-Shaer S."/>
            <person name="Karlsson R."/>
            <person name="Gonzales-Siles L."/>
            <person name="Cardew S."/>
            <person name="Jensie-Markopolous S."/>
            <person name="Ohlen M."/>
            <person name="Inganas E."/>
            <person name="Moore E.R.B."/>
        </authorList>
    </citation>
    <scope>NUCLEOTIDE SEQUENCE [LARGE SCALE GENOMIC DNA]</scope>
    <source>
        <strain evidence="2 3">CCUG 55013</strain>
    </source>
</reference>
<sequence>MAKISMQTAEEFLSVPRLQPYVAAMGVAGEDAVLALYQWAVELEGAFHATLCVVEISSRNAIDRELRSWNSLPNSSGDTFTEEWTELGNTREALKTLLGPSIGTARHHAQREIERKSPRNGQREPTHDDIVAQLTFGNLSSLFCAPGHAEESEERENLRQTLWDECLKNVFPDRGQPVERRICSDFNGRQRIGRSLEALRRLRNRVAHHDCLLEVDIKKSVDSINSVLAKLDPELPRFAMEKSQLRRLRREDPRRLNSVEP</sequence>
<dbReference type="InterPro" id="IPR011664">
    <property type="entry name" value="Abi_system_AbiD/AbiF-like"/>
</dbReference>
<proteinExistence type="predicted"/>
<evidence type="ECO:0000313" key="2">
    <source>
        <dbReference type="EMBL" id="MCQ4614687.1"/>
    </source>
</evidence>
<dbReference type="RefSeq" id="WP_256001081.1">
    <property type="nucleotide sequence ID" value="NZ_JAGPYW010000008.1"/>
</dbReference>
<dbReference type="EMBL" id="JAGPYW010000008">
    <property type="protein sequence ID" value="MCQ4614687.1"/>
    <property type="molecule type" value="Genomic_DNA"/>
</dbReference>
<gene>
    <name evidence="2" type="ORF">KBX22_08090</name>
</gene>
<dbReference type="AlphaFoldDB" id="A0ABD4TS69"/>